<evidence type="ECO:0000313" key="2">
    <source>
        <dbReference type="EMBL" id="TYB42308.1"/>
    </source>
</evidence>
<evidence type="ECO:0000313" key="3">
    <source>
        <dbReference type="Proteomes" id="UP000323380"/>
    </source>
</evidence>
<dbReference type="InterPro" id="IPR023606">
    <property type="entry name" value="CoA-Trfase_III_dom_1_sf"/>
</dbReference>
<dbReference type="PANTHER" id="PTHR48228">
    <property type="entry name" value="SUCCINYL-COA--D-CITRAMALATE COA-TRANSFERASE"/>
    <property type="match status" value="1"/>
</dbReference>
<sequence length="415" mass="41879">MLTTLNSTMIVSDPAADWAASGAVALTGRPDGPPLVPPGRAATRARELSARIAALTGVAVDGAALLAERAAFTGAERRGTVSAGGACRLLPTADGWAAVSCARPDDPSLLGALVGAELPEGDGVWPPVEAWLLAHTGAELAERAELLGLAAGPVAPFTPVAPEVELPPRPVAGLLVVDFSALWAGPLCAHLLGLAGARVVKVETPSRPDGARRGHPGFYRLLHAGHRSVVLDPDEPSARRALRALVERADIVVEASRPRALARFGLDARAAVAAGTTWISITAAGRDSDRVGFGDDVAAGAGLVAREPGGVPLFAGDAIADPLTGLTAAARALTAPAGGGGALHDVSMAGVVAATLDPGAEPSARARRVGGGWVVDTRDGPVPVAPPRHRAPVGRAADVGEDTADVLRELRIPAP</sequence>
<dbReference type="EMBL" id="VSFG01000008">
    <property type="protein sequence ID" value="TYB42308.1"/>
    <property type="molecule type" value="Genomic_DNA"/>
</dbReference>
<dbReference type="PANTHER" id="PTHR48228:SF6">
    <property type="entry name" value="L-CARNITINE COA-TRANSFERASE"/>
    <property type="match status" value="1"/>
</dbReference>
<dbReference type="InterPro" id="IPR003673">
    <property type="entry name" value="CoA-Trfase_fam_III"/>
</dbReference>
<dbReference type="Gene3D" id="3.40.50.10540">
    <property type="entry name" value="Crotonobetainyl-coa:carnitine coa-transferase, domain 1"/>
    <property type="match status" value="1"/>
</dbReference>
<comment type="caution">
    <text evidence="2">The sequence shown here is derived from an EMBL/GenBank/DDBJ whole genome shotgun (WGS) entry which is preliminary data.</text>
</comment>
<name>A0A5D0ND30_9ACTN</name>
<dbReference type="InterPro" id="IPR050509">
    <property type="entry name" value="CoA-transferase_III"/>
</dbReference>
<protein>
    <submittedName>
        <fullName evidence="2">CoA transferase</fullName>
    </submittedName>
</protein>
<dbReference type="STRING" id="1220554.GCA_001552135_01927"/>
<evidence type="ECO:0000256" key="1">
    <source>
        <dbReference type="ARBA" id="ARBA00022679"/>
    </source>
</evidence>
<proteinExistence type="predicted"/>
<reference evidence="2 3" key="1">
    <citation type="submission" date="2019-08" db="EMBL/GenBank/DDBJ databases">
        <title>Actinomadura sp. nov. CYP1-5 isolated from mountain soil.</title>
        <authorList>
            <person name="Songsumanus A."/>
            <person name="Kuncharoen N."/>
            <person name="Kudo T."/>
            <person name="Yuki M."/>
            <person name="Igarashi Y."/>
            <person name="Tanasupawat S."/>
        </authorList>
    </citation>
    <scope>NUCLEOTIDE SEQUENCE [LARGE SCALE GENOMIC DNA]</scope>
    <source>
        <strain evidence="2 3">JCM 14158</strain>
    </source>
</reference>
<dbReference type="GO" id="GO:0016740">
    <property type="term" value="F:transferase activity"/>
    <property type="evidence" value="ECO:0007669"/>
    <property type="project" value="UniProtKB-KW"/>
</dbReference>
<dbReference type="SUPFAM" id="SSF89796">
    <property type="entry name" value="CoA-transferase family III (CaiB/BaiF)"/>
    <property type="match status" value="2"/>
</dbReference>
<keyword evidence="3" id="KW-1185">Reference proteome</keyword>
<accession>A0A5D0ND30</accession>
<keyword evidence="1 2" id="KW-0808">Transferase</keyword>
<gene>
    <name evidence="2" type="ORF">FXF69_31315</name>
</gene>
<organism evidence="2 3">
    <name type="scientific">Actinomadura chibensis</name>
    <dbReference type="NCBI Taxonomy" id="392828"/>
    <lineage>
        <taxon>Bacteria</taxon>
        <taxon>Bacillati</taxon>
        <taxon>Actinomycetota</taxon>
        <taxon>Actinomycetes</taxon>
        <taxon>Streptosporangiales</taxon>
        <taxon>Thermomonosporaceae</taxon>
        <taxon>Actinomadura</taxon>
    </lineage>
</organism>
<dbReference type="Proteomes" id="UP000323380">
    <property type="component" value="Unassembled WGS sequence"/>
</dbReference>
<dbReference type="AlphaFoldDB" id="A0A5D0ND30"/>
<dbReference type="Pfam" id="PF02515">
    <property type="entry name" value="CoA_transf_3"/>
    <property type="match status" value="1"/>
</dbReference>